<organism evidence="6 7">
    <name type="scientific">Pseudosulfitobacter pseudonitzschiae</name>
    <dbReference type="NCBI Taxonomy" id="1402135"/>
    <lineage>
        <taxon>Bacteria</taxon>
        <taxon>Pseudomonadati</taxon>
        <taxon>Pseudomonadota</taxon>
        <taxon>Alphaproteobacteria</taxon>
        <taxon>Rhodobacterales</taxon>
        <taxon>Roseobacteraceae</taxon>
        <taxon>Pseudosulfitobacter</taxon>
    </lineage>
</organism>
<dbReference type="GO" id="GO:0009253">
    <property type="term" value="P:peptidoglycan catabolic process"/>
    <property type="evidence" value="ECO:0007669"/>
    <property type="project" value="InterPro"/>
</dbReference>
<name>A0A073J7J9_9RHOB</name>
<dbReference type="InterPro" id="IPR021731">
    <property type="entry name" value="AMIN_dom"/>
</dbReference>
<evidence type="ECO:0000259" key="5">
    <source>
        <dbReference type="SMART" id="SM00646"/>
    </source>
</evidence>
<dbReference type="Pfam" id="PF01520">
    <property type="entry name" value="Amidase_3"/>
    <property type="match status" value="1"/>
</dbReference>
<dbReference type="OrthoDB" id="9806267at2"/>
<feature type="signal peptide" evidence="4">
    <location>
        <begin position="1"/>
        <end position="21"/>
    </location>
</feature>
<dbReference type="PANTHER" id="PTHR30404:SF0">
    <property type="entry name" value="N-ACETYLMURAMOYL-L-ALANINE AMIDASE AMIC"/>
    <property type="match status" value="1"/>
</dbReference>
<protein>
    <recommendedName>
        <fullName evidence="2">N-acetylmuramoyl-L-alanine amidase</fullName>
        <ecNumber evidence="2">3.5.1.28</ecNumber>
    </recommendedName>
</protein>
<dbReference type="GO" id="GO:0008745">
    <property type="term" value="F:N-acetylmuramoyl-L-alanine amidase activity"/>
    <property type="evidence" value="ECO:0007669"/>
    <property type="project" value="UniProtKB-EC"/>
</dbReference>
<evidence type="ECO:0000256" key="4">
    <source>
        <dbReference type="SAM" id="SignalP"/>
    </source>
</evidence>
<dbReference type="Pfam" id="PF11741">
    <property type="entry name" value="AMIN"/>
    <property type="match status" value="1"/>
</dbReference>
<dbReference type="GeneID" id="68870327"/>
<dbReference type="CDD" id="cd02696">
    <property type="entry name" value="MurNAc-LAA"/>
    <property type="match status" value="1"/>
</dbReference>
<feature type="chain" id="PRO_5001691857" description="N-acetylmuramoyl-L-alanine amidase" evidence="4">
    <location>
        <begin position="22"/>
        <end position="405"/>
    </location>
</feature>
<keyword evidence="4" id="KW-0732">Signal</keyword>
<gene>
    <name evidence="6" type="ORF">SUH3_02020</name>
</gene>
<dbReference type="Proteomes" id="UP000027746">
    <property type="component" value="Unassembled WGS sequence"/>
</dbReference>
<reference evidence="6 7" key="1">
    <citation type="submission" date="2014-01" db="EMBL/GenBank/DDBJ databases">
        <title>Sulfitobacter sp. H3 (MCCC 1A00686) Genome Sequencing.</title>
        <authorList>
            <person name="Lai Q."/>
            <person name="Hong Z."/>
        </authorList>
    </citation>
    <scope>NUCLEOTIDE SEQUENCE [LARGE SCALE GENOMIC DNA]</scope>
    <source>
        <strain evidence="6 7">H3</strain>
    </source>
</reference>
<evidence type="ECO:0000313" key="7">
    <source>
        <dbReference type="Proteomes" id="UP000027746"/>
    </source>
</evidence>
<dbReference type="GO" id="GO:0030288">
    <property type="term" value="C:outer membrane-bounded periplasmic space"/>
    <property type="evidence" value="ECO:0007669"/>
    <property type="project" value="TreeGrafter"/>
</dbReference>
<proteinExistence type="predicted"/>
<dbReference type="PANTHER" id="PTHR30404">
    <property type="entry name" value="N-ACETYLMURAMOYL-L-ALANINE AMIDASE"/>
    <property type="match status" value="1"/>
</dbReference>
<dbReference type="SUPFAM" id="SSF53187">
    <property type="entry name" value="Zn-dependent exopeptidases"/>
    <property type="match status" value="1"/>
</dbReference>
<evidence type="ECO:0000256" key="3">
    <source>
        <dbReference type="ARBA" id="ARBA00022801"/>
    </source>
</evidence>
<dbReference type="AlphaFoldDB" id="A0A073J7J9"/>
<comment type="catalytic activity">
    <reaction evidence="1">
        <text>Hydrolyzes the link between N-acetylmuramoyl residues and L-amino acid residues in certain cell-wall glycopeptides.</text>
        <dbReference type="EC" id="3.5.1.28"/>
    </reaction>
</comment>
<keyword evidence="3" id="KW-0378">Hydrolase</keyword>
<dbReference type="InterPro" id="IPR050695">
    <property type="entry name" value="N-acetylmuramoyl_amidase_3"/>
</dbReference>
<keyword evidence="7" id="KW-1185">Reference proteome</keyword>
<evidence type="ECO:0000313" key="6">
    <source>
        <dbReference type="EMBL" id="KEJ97785.1"/>
    </source>
</evidence>
<comment type="caution">
    <text evidence="6">The sequence shown here is derived from an EMBL/GenBank/DDBJ whole genome shotgun (WGS) entry which is preliminary data.</text>
</comment>
<evidence type="ECO:0000256" key="2">
    <source>
        <dbReference type="ARBA" id="ARBA00011901"/>
    </source>
</evidence>
<dbReference type="Gene3D" id="3.40.630.40">
    <property type="entry name" value="Zn-dependent exopeptidases"/>
    <property type="match status" value="1"/>
</dbReference>
<dbReference type="SMART" id="SM00646">
    <property type="entry name" value="Ami_3"/>
    <property type="match status" value="1"/>
</dbReference>
<feature type="domain" description="MurNAc-LAA" evidence="5">
    <location>
        <begin position="235"/>
        <end position="390"/>
    </location>
</feature>
<accession>A0A073J7J9</accession>
<dbReference type="InterPro" id="IPR002508">
    <property type="entry name" value="MurNAc-LAA_cat"/>
</dbReference>
<dbReference type="EMBL" id="JAMD01000001">
    <property type="protein sequence ID" value="KEJ97785.1"/>
    <property type="molecule type" value="Genomic_DNA"/>
</dbReference>
<dbReference type="RefSeq" id="WP_037920879.1">
    <property type="nucleotide sequence ID" value="NZ_CP054599.1"/>
</dbReference>
<sequence>MRYVILMICALALAAAPRADAQALTGLARVDPAASSISDGWFGGTKLTISLSQGVPFRVFHLDSPARLVIDFREADWSGVDAASLLGSSKKVTGARFGPFRPGWSRLVLDLAAPLLPSNIAMPINNSTGTATLTIDLVKATPEAFGAGAGAPKDAAWSTQAAQAPQVRVADDSFVVVIDPGHGGVDPGAIRDGVEEKDLMLKVAQALAEALRRSGQAEVVLTRTQDEFVSLPGRVDMAHAAGADLFISLHADVLSEGGASGATVYTLAKDASDAATAQLAAQHNRADILAGADLNGADDEVAGVLLDLARQETAPRSEQAAAAIIAAMDAAGGPMNTHPARHAGFSVLTSADVPSLLIEIGFLSSKRDLANLRDPVWRAVMAGAIADGILAWRASDLAQRPLVRQ</sequence>
<evidence type="ECO:0000256" key="1">
    <source>
        <dbReference type="ARBA" id="ARBA00001561"/>
    </source>
</evidence>
<dbReference type="EC" id="3.5.1.28" evidence="2"/>
<dbReference type="Gene3D" id="2.60.40.3500">
    <property type="match status" value="1"/>
</dbReference>